<reference evidence="1 2" key="1">
    <citation type="submission" date="2024-01" db="EMBL/GenBank/DDBJ databases">
        <title>The genome of the rayed Mediterranean limpet Patella caerulea (Linnaeus, 1758).</title>
        <authorList>
            <person name="Anh-Thu Weber A."/>
            <person name="Halstead-Nussloch G."/>
        </authorList>
    </citation>
    <scope>NUCLEOTIDE SEQUENCE [LARGE SCALE GENOMIC DNA]</scope>
    <source>
        <strain evidence="1">AATW-2023a</strain>
        <tissue evidence="1">Whole specimen</tissue>
    </source>
</reference>
<keyword evidence="2" id="KW-1185">Reference proteome</keyword>
<dbReference type="AlphaFoldDB" id="A0AAN8J481"/>
<accession>A0AAN8J481</accession>
<protein>
    <recommendedName>
        <fullName evidence="3">Endonuclease/exonuclease/phosphatase domain-containing protein</fullName>
    </recommendedName>
</protein>
<name>A0AAN8J481_PATCE</name>
<dbReference type="Proteomes" id="UP001347796">
    <property type="component" value="Unassembled WGS sequence"/>
</dbReference>
<dbReference type="EMBL" id="JAZGQO010000018">
    <property type="protein sequence ID" value="KAK6167120.1"/>
    <property type="molecule type" value="Genomic_DNA"/>
</dbReference>
<evidence type="ECO:0000313" key="1">
    <source>
        <dbReference type="EMBL" id="KAK6167120.1"/>
    </source>
</evidence>
<proteinExistence type="predicted"/>
<evidence type="ECO:0008006" key="3">
    <source>
        <dbReference type="Google" id="ProtNLM"/>
    </source>
</evidence>
<gene>
    <name evidence="1" type="ORF">SNE40_021219</name>
</gene>
<evidence type="ECO:0000313" key="2">
    <source>
        <dbReference type="Proteomes" id="UP001347796"/>
    </source>
</evidence>
<comment type="caution">
    <text evidence="1">The sequence shown here is derived from an EMBL/GenBank/DDBJ whole genome shotgun (WGS) entry which is preliminary data.</text>
</comment>
<sequence>MGISDDIILTGDLNFHLDDKFDCDARKFTETLTDHGLVQHVVGATHVRGHTLDVIITREDSSILIGVPSVEVHCNLNINKPPKKRESVKFRKFKEIVSGDFETDINSSNFMPNQIASLDEVTSTYNSVLSSVIEKHAPLQSKTEWHSTELRTAKTERRKAERKMRKTKLEVHKQLYKEQCIKTYKLLLECKTNYYSNKILEVGCDQKKLFNITNKLMGDMKTVMLPSRECDKELSNRFRRILPQ</sequence>
<dbReference type="PANTHER" id="PTHR46670:SF3">
    <property type="entry name" value="ENDONUCLEASE_EXONUCLEASE_PHOSPHATASE DOMAIN-CONTAINING PROTEIN"/>
    <property type="match status" value="1"/>
</dbReference>
<dbReference type="PANTHER" id="PTHR46670">
    <property type="entry name" value="ENDO/EXONUCLEASE/PHOSPHATASE DOMAIN-CONTAINING PROTEIN"/>
    <property type="match status" value="1"/>
</dbReference>
<organism evidence="1 2">
    <name type="scientific">Patella caerulea</name>
    <name type="common">Rayed Mediterranean limpet</name>
    <dbReference type="NCBI Taxonomy" id="87958"/>
    <lineage>
        <taxon>Eukaryota</taxon>
        <taxon>Metazoa</taxon>
        <taxon>Spiralia</taxon>
        <taxon>Lophotrochozoa</taxon>
        <taxon>Mollusca</taxon>
        <taxon>Gastropoda</taxon>
        <taxon>Patellogastropoda</taxon>
        <taxon>Patelloidea</taxon>
        <taxon>Patellidae</taxon>
        <taxon>Patella</taxon>
    </lineage>
</organism>